<keyword evidence="3" id="KW-1133">Transmembrane helix</keyword>
<evidence type="ECO:0000313" key="5">
    <source>
        <dbReference type="Proteomes" id="UP001499951"/>
    </source>
</evidence>
<keyword evidence="1" id="KW-0175">Coiled coil</keyword>
<evidence type="ECO:0000256" key="2">
    <source>
        <dbReference type="SAM" id="MobiDB-lite"/>
    </source>
</evidence>
<organism evidence="4 5">
    <name type="scientific">Rhizomicrobium electricum</name>
    <dbReference type="NCBI Taxonomy" id="480070"/>
    <lineage>
        <taxon>Bacteria</taxon>
        <taxon>Pseudomonadati</taxon>
        <taxon>Pseudomonadota</taxon>
        <taxon>Alphaproteobacteria</taxon>
        <taxon>Micropepsales</taxon>
        <taxon>Micropepsaceae</taxon>
        <taxon>Rhizomicrobium</taxon>
    </lineage>
</organism>
<dbReference type="Pfam" id="PF14247">
    <property type="entry name" value="DUF4344"/>
    <property type="match status" value="2"/>
</dbReference>
<feature type="coiled-coil region" evidence="1">
    <location>
        <begin position="441"/>
        <end position="475"/>
    </location>
</feature>
<feature type="transmembrane region" description="Helical" evidence="3">
    <location>
        <begin position="7"/>
        <end position="30"/>
    </location>
</feature>
<sequence>MGRNKLGVILSVMIFIIGIALGALLMSGVLNPSISVFNYEHGSIATEAPSGLLDKSEEGLPAASIKHINKEAKDAIFFTVLHETGHMFIKELDLPAIGPEEDVADEFAGFVLTEAIKNARTPEEKHDYRMVVVDGLNFWYLSAQFHGLPKTAAVWSDEHSPDLRRLYNIYCVATGADPGFFAPLGAKLGVPDDRVTRCADEYQRKLGSWQKLLAEHRKSFIDRVLNRGGKLKLSIEPNGSAEYQAIENMYLSNAIQPLLDVVSDNLALPENVKVVAKKCGTVNAYWSPSDKAIYMCHEMASYTVSLFVLAELSHLDQQAKAPRPSRGNETANKTDSDTQQKAPRDTTAPSAASNGPAPAPTSTAANQPPQKHGGFLIFAYRKLALKRKISDLQYREMVLSMQIKLMEEKIADARTTFSAYNSSLHNADTVEKAHQAEETYVAQLNQKIAGMRQEVEQIDAELLQLNAKLKEVEKQDEEQAKSAPPKFGQGG</sequence>
<evidence type="ECO:0000313" key="4">
    <source>
        <dbReference type="EMBL" id="GAA0583305.1"/>
    </source>
</evidence>
<dbReference type="Proteomes" id="UP001499951">
    <property type="component" value="Unassembled WGS sequence"/>
</dbReference>
<keyword evidence="3" id="KW-0472">Membrane</keyword>
<accession>A0ABN1F608</accession>
<name>A0ABN1F608_9PROT</name>
<keyword evidence="5" id="KW-1185">Reference proteome</keyword>
<proteinExistence type="predicted"/>
<feature type="region of interest" description="Disordered" evidence="2">
    <location>
        <begin position="318"/>
        <end position="370"/>
    </location>
</feature>
<protein>
    <submittedName>
        <fullName evidence="4">Uncharacterized protein</fullName>
    </submittedName>
</protein>
<keyword evidence="3" id="KW-0812">Transmembrane</keyword>
<dbReference type="RefSeq" id="WP_166937152.1">
    <property type="nucleotide sequence ID" value="NZ_BAAADD010000010.1"/>
</dbReference>
<feature type="compositionally biased region" description="Low complexity" evidence="2">
    <location>
        <begin position="346"/>
        <end position="370"/>
    </location>
</feature>
<gene>
    <name evidence="4" type="ORF">GCM10008942_35280</name>
</gene>
<dbReference type="EMBL" id="BAAADD010000010">
    <property type="protein sequence ID" value="GAA0583305.1"/>
    <property type="molecule type" value="Genomic_DNA"/>
</dbReference>
<feature type="compositionally biased region" description="Basic and acidic residues" evidence="2">
    <location>
        <begin position="332"/>
        <end position="344"/>
    </location>
</feature>
<reference evidence="4 5" key="1">
    <citation type="journal article" date="2019" name="Int. J. Syst. Evol. Microbiol.">
        <title>The Global Catalogue of Microorganisms (GCM) 10K type strain sequencing project: providing services to taxonomists for standard genome sequencing and annotation.</title>
        <authorList>
            <consortium name="The Broad Institute Genomics Platform"/>
            <consortium name="The Broad Institute Genome Sequencing Center for Infectious Disease"/>
            <person name="Wu L."/>
            <person name="Ma J."/>
        </authorList>
    </citation>
    <scope>NUCLEOTIDE SEQUENCE [LARGE SCALE GENOMIC DNA]</scope>
    <source>
        <strain evidence="4 5">JCM 15089</strain>
    </source>
</reference>
<comment type="caution">
    <text evidence="4">The sequence shown here is derived from an EMBL/GenBank/DDBJ whole genome shotgun (WGS) entry which is preliminary data.</text>
</comment>
<evidence type="ECO:0000256" key="3">
    <source>
        <dbReference type="SAM" id="Phobius"/>
    </source>
</evidence>
<dbReference type="InterPro" id="IPR025644">
    <property type="entry name" value="DUF4344"/>
</dbReference>
<evidence type="ECO:0000256" key="1">
    <source>
        <dbReference type="SAM" id="Coils"/>
    </source>
</evidence>